<dbReference type="PANTHER" id="PTHR42789">
    <property type="entry name" value="D-ISOMER SPECIFIC 2-HYDROXYACID DEHYDROGENASE FAMILY PROTEIN (AFU_ORTHOLOGUE AFUA_6G10090)"/>
    <property type="match status" value="1"/>
</dbReference>
<evidence type="ECO:0000256" key="3">
    <source>
        <dbReference type="ARBA" id="ARBA00013143"/>
    </source>
</evidence>
<dbReference type="InterPro" id="IPR045865">
    <property type="entry name" value="ACT-like_dom_sf"/>
</dbReference>
<feature type="domain" description="ACT" evidence="12">
    <location>
        <begin position="475"/>
        <end position="547"/>
    </location>
</feature>
<reference evidence="13 14" key="1">
    <citation type="submission" date="2019-08" db="EMBL/GenBank/DDBJ databases">
        <title>Archaea genome.</title>
        <authorList>
            <person name="Kajale S."/>
            <person name="Shouche Y."/>
            <person name="Deshpande N."/>
            <person name="Sharma A."/>
        </authorList>
    </citation>
    <scope>NUCLEOTIDE SEQUENCE [LARGE SCALE GENOMIC DNA]</scope>
    <source>
        <strain evidence="13 14">ESP3B_9</strain>
    </source>
</reference>
<dbReference type="Proteomes" id="UP000324104">
    <property type="component" value="Unassembled WGS sequence"/>
</dbReference>
<dbReference type="InterPro" id="IPR045626">
    <property type="entry name" value="PGDH_ASB_dom"/>
</dbReference>
<dbReference type="GO" id="GO:0006564">
    <property type="term" value="P:L-serine biosynthetic process"/>
    <property type="evidence" value="ECO:0007669"/>
    <property type="project" value="UniProtKB-UniRule"/>
</dbReference>
<dbReference type="InterPro" id="IPR029752">
    <property type="entry name" value="D-isomer_DH_CS1"/>
</dbReference>
<organism evidence="13 14">
    <name type="scientific">Natrialba swarupiae</name>
    <dbReference type="NCBI Taxonomy" id="2448032"/>
    <lineage>
        <taxon>Archaea</taxon>
        <taxon>Methanobacteriati</taxon>
        <taxon>Methanobacteriota</taxon>
        <taxon>Stenosarchaea group</taxon>
        <taxon>Halobacteria</taxon>
        <taxon>Halobacteriales</taxon>
        <taxon>Natrialbaceae</taxon>
        <taxon>Natrialba</taxon>
    </lineage>
</organism>
<dbReference type="InterPro" id="IPR050857">
    <property type="entry name" value="D-2-hydroxyacid_DH"/>
</dbReference>
<evidence type="ECO:0000259" key="12">
    <source>
        <dbReference type="PROSITE" id="PS51671"/>
    </source>
</evidence>
<comment type="pathway">
    <text evidence="1 10">Amino-acid biosynthesis; L-serine biosynthesis; L-serine from 3-phospho-D-glycerate: step 1/3.</text>
</comment>
<dbReference type="AlphaFoldDB" id="A0A5D5APL4"/>
<dbReference type="RefSeq" id="WP_149079575.1">
    <property type="nucleotide sequence ID" value="NZ_VTAW01000001.1"/>
</dbReference>
<dbReference type="PROSITE" id="PS00670">
    <property type="entry name" value="D_2_HYDROXYACID_DH_2"/>
    <property type="match status" value="1"/>
</dbReference>
<sequence length="547" mass="58028">MQSDQPAGGENPTVTDQFAGSQEQPQVLICDPIAEAGLEQLRESCAVTVRTDASSDELHQVIDQYDAMVVRSGTDVSASLIDAAGNLKIVGRAGVGVDNIDIEAATDAGVIVANAPEANTVAAAEHALTLLLASARNVSQADSDLSEGDWNKSEYVGTEIRGKTLGVVGFGRIGSEVARRANALGMDIVAYDPFVGPEPVESVGGELCSFDDVVERADFITVHTPHTDETHHLLGASEFEAMKETTHVVNASRGGVIDEDALAAAVESGEIGGAAIDVFEREPPDPDNPLVQSDDVLTTPHLGASTTEAQRGVATTIADQVLAVLNGEMASTALNAPSLESEHIRPYVDLSEKLGQVLTQIVDERVEELEIAYSGEVADADTEPITRAVQTGYLSPILGRQVNIVNASRLMEKRNVQVVEQSTNVDYDFTSLIKITGRTGNGDEQVVAGTVFGDSTPTLVRIGQHRVDVPLESHMLLFKGSDEPGVIGHVGSILSRHSINIAGMYNSRETIGGQAIMVIVIDTEPTPETYEDLLDIDEIHAVDEVQL</sequence>
<evidence type="ECO:0000256" key="2">
    <source>
        <dbReference type="ARBA" id="ARBA00005854"/>
    </source>
</evidence>
<dbReference type="InterPro" id="IPR006236">
    <property type="entry name" value="PGDH"/>
</dbReference>
<dbReference type="Pfam" id="PF19304">
    <property type="entry name" value="PGDH_inter"/>
    <property type="match status" value="1"/>
</dbReference>
<dbReference type="EMBL" id="VTAW01000001">
    <property type="protein sequence ID" value="TYT63768.1"/>
    <property type="molecule type" value="Genomic_DNA"/>
</dbReference>
<dbReference type="InterPro" id="IPR036291">
    <property type="entry name" value="NAD(P)-bd_dom_sf"/>
</dbReference>
<dbReference type="PANTHER" id="PTHR42789:SF1">
    <property type="entry name" value="D-ISOMER SPECIFIC 2-HYDROXYACID DEHYDROGENASE FAMILY PROTEIN (AFU_ORTHOLOGUE AFUA_6G10090)"/>
    <property type="match status" value="1"/>
</dbReference>
<dbReference type="GO" id="GO:0004617">
    <property type="term" value="F:phosphoglycerate dehydrogenase activity"/>
    <property type="evidence" value="ECO:0007669"/>
    <property type="project" value="UniProtKB-UniRule"/>
</dbReference>
<dbReference type="EC" id="1.1.1.95" evidence="3 10"/>
<comment type="caution">
    <text evidence="13">The sequence shown here is derived from an EMBL/GenBank/DDBJ whole genome shotgun (WGS) entry which is preliminary data.</text>
</comment>
<dbReference type="Gene3D" id="3.30.1330.90">
    <property type="entry name" value="D-3-phosphoglycerate dehydrogenase, domain 3"/>
    <property type="match status" value="1"/>
</dbReference>
<dbReference type="SUPFAM" id="SSF51735">
    <property type="entry name" value="NAD(P)-binding Rossmann-fold domains"/>
    <property type="match status" value="1"/>
</dbReference>
<comment type="catalytic activity">
    <reaction evidence="9 10">
        <text>(2R)-3-phosphoglycerate + NAD(+) = 3-phosphooxypyruvate + NADH + H(+)</text>
        <dbReference type="Rhea" id="RHEA:12641"/>
        <dbReference type="ChEBI" id="CHEBI:15378"/>
        <dbReference type="ChEBI" id="CHEBI:18110"/>
        <dbReference type="ChEBI" id="CHEBI:57540"/>
        <dbReference type="ChEBI" id="CHEBI:57945"/>
        <dbReference type="ChEBI" id="CHEBI:58272"/>
        <dbReference type="EC" id="1.1.1.95"/>
    </reaction>
</comment>
<accession>A0A5D5APL4</accession>
<proteinExistence type="inferred from homology"/>
<dbReference type="Pfam" id="PF01842">
    <property type="entry name" value="ACT"/>
    <property type="match status" value="1"/>
</dbReference>
<dbReference type="PROSITE" id="PS00065">
    <property type="entry name" value="D_2_HYDROXYACID_DH_1"/>
    <property type="match status" value="1"/>
</dbReference>
<dbReference type="InterPro" id="IPR029753">
    <property type="entry name" value="D-isomer_DH_CS"/>
</dbReference>
<feature type="region of interest" description="Disordered" evidence="11">
    <location>
        <begin position="1"/>
        <end position="20"/>
    </location>
</feature>
<dbReference type="CDD" id="cd04902">
    <property type="entry name" value="ACT_3PGDH-xct"/>
    <property type="match status" value="1"/>
</dbReference>
<dbReference type="SUPFAM" id="SSF52283">
    <property type="entry name" value="Formate/glycerate dehydrogenase catalytic domain-like"/>
    <property type="match status" value="1"/>
</dbReference>
<keyword evidence="7 10" id="KW-0520">NAD</keyword>
<keyword evidence="8 10" id="KW-0718">Serine biosynthesis</keyword>
<dbReference type="FunFam" id="3.30.1330.90:FF:000003">
    <property type="entry name" value="D-3-phosphoglycerate dehydrogenase"/>
    <property type="match status" value="1"/>
</dbReference>
<dbReference type="PROSITE" id="PS51671">
    <property type="entry name" value="ACT"/>
    <property type="match status" value="1"/>
</dbReference>
<dbReference type="InterPro" id="IPR002912">
    <property type="entry name" value="ACT_dom"/>
</dbReference>
<evidence type="ECO:0000256" key="7">
    <source>
        <dbReference type="ARBA" id="ARBA00023027"/>
    </source>
</evidence>
<protein>
    <recommendedName>
        <fullName evidence="4 10">D-3-phosphoglycerate dehydrogenase</fullName>
        <ecNumber evidence="3 10">1.1.1.95</ecNumber>
    </recommendedName>
</protein>
<keyword evidence="14" id="KW-1185">Reference proteome</keyword>
<dbReference type="NCBIfam" id="TIGR01327">
    <property type="entry name" value="PGDH"/>
    <property type="match status" value="1"/>
</dbReference>
<dbReference type="Gene3D" id="3.30.70.260">
    <property type="match status" value="1"/>
</dbReference>
<evidence type="ECO:0000313" key="14">
    <source>
        <dbReference type="Proteomes" id="UP000324104"/>
    </source>
</evidence>
<evidence type="ECO:0000256" key="8">
    <source>
        <dbReference type="ARBA" id="ARBA00023299"/>
    </source>
</evidence>
<comment type="similarity">
    <text evidence="2 10">Belongs to the D-isomer specific 2-hydroxyacid dehydrogenase family.</text>
</comment>
<evidence type="ECO:0000256" key="10">
    <source>
        <dbReference type="RuleBase" id="RU363003"/>
    </source>
</evidence>
<evidence type="ECO:0000256" key="6">
    <source>
        <dbReference type="ARBA" id="ARBA00023002"/>
    </source>
</evidence>
<name>A0A5D5APL4_9EURY</name>
<dbReference type="InterPro" id="IPR006139">
    <property type="entry name" value="D-isomer_2_OHA_DH_cat_dom"/>
</dbReference>
<keyword evidence="5 10" id="KW-0028">Amino-acid biosynthesis</keyword>
<dbReference type="CDD" id="cd12173">
    <property type="entry name" value="PGDH_4"/>
    <property type="match status" value="1"/>
</dbReference>
<evidence type="ECO:0000256" key="9">
    <source>
        <dbReference type="ARBA" id="ARBA00048731"/>
    </source>
</evidence>
<dbReference type="Gene3D" id="3.40.50.720">
    <property type="entry name" value="NAD(P)-binding Rossmann-like Domain"/>
    <property type="match status" value="2"/>
</dbReference>
<evidence type="ECO:0000256" key="4">
    <source>
        <dbReference type="ARBA" id="ARBA00021582"/>
    </source>
</evidence>
<dbReference type="Pfam" id="PF02826">
    <property type="entry name" value="2-Hacid_dh_C"/>
    <property type="match status" value="1"/>
</dbReference>
<dbReference type="SUPFAM" id="SSF55021">
    <property type="entry name" value="ACT-like"/>
    <property type="match status" value="1"/>
</dbReference>
<evidence type="ECO:0000313" key="13">
    <source>
        <dbReference type="EMBL" id="TYT63768.1"/>
    </source>
</evidence>
<gene>
    <name evidence="13" type="ORF">FYC77_00660</name>
</gene>
<keyword evidence="6 10" id="KW-0560">Oxidoreductase</keyword>
<dbReference type="UniPathway" id="UPA00135">
    <property type="reaction ID" value="UER00196"/>
</dbReference>
<dbReference type="FunFam" id="3.30.70.260:FF:000008">
    <property type="entry name" value="D-3-phosphoglycerate dehydrogenase, chloroplastic"/>
    <property type="match status" value="1"/>
</dbReference>
<dbReference type="SUPFAM" id="SSF143548">
    <property type="entry name" value="Serine metabolism enzymes domain"/>
    <property type="match status" value="1"/>
</dbReference>
<dbReference type="FunFam" id="3.40.50.720:FF:000021">
    <property type="entry name" value="D-3-phosphoglycerate dehydrogenase"/>
    <property type="match status" value="1"/>
</dbReference>
<evidence type="ECO:0000256" key="5">
    <source>
        <dbReference type="ARBA" id="ARBA00022605"/>
    </source>
</evidence>
<evidence type="ECO:0000256" key="1">
    <source>
        <dbReference type="ARBA" id="ARBA00005216"/>
    </source>
</evidence>
<dbReference type="InterPro" id="IPR029009">
    <property type="entry name" value="ASB_dom_sf"/>
</dbReference>
<dbReference type="GO" id="GO:0051287">
    <property type="term" value="F:NAD binding"/>
    <property type="evidence" value="ECO:0007669"/>
    <property type="project" value="UniProtKB-UniRule"/>
</dbReference>
<dbReference type="Pfam" id="PF00389">
    <property type="entry name" value="2-Hacid_dh"/>
    <property type="match status" value="1"/>
</dbReference>
<evidence type="ECO:0000256" key="11">
    <source>
        <dbReference type="SAM" id="MobiDB-lite"/>
    </source>
</evidence>
<dbReference type="InterPro" id="IPR006140">
    <property type="entry name" value="D-isomer_DH_NAD-bd"/>
</dbReference>